<dbReference type="GO" id="GO:0022008">
    <property type="term" value="P:neurogenesis"/>
    <property type="evidence" value="ECO:0007669"/>
    <property type="project" value="TreeGrafter"/>
</dbReference>
<organism evidence="3 4">
    <name type="scientific">Desmophyllum pertusum</name>
    <dbReference type="NCBI Taxonomy" id="174260"/>
    <lineage>
        <taxon>Eukaryota</taxon>
        <taxon>Metazoa</taxon>
        <taxon>Cnidaria</taxon>
        <taxon>Anthozoa</taxon>
        <taxon>Hexacorallia</taxon>
        <taxon>Scleractinia</taxon>
        <taxon>Caryophylliina</taxon>
        <taxon>Caryophylliidae</taxon>
        <taxon>Desmophyllum</taxon>
    </lineage>
</organism>
<dbReference type="EC" id="2.3.2.27" evidence="3"/>
<sequence length="209" mass="22582">MPLPAGKTVINGGNLTIRTLSPVDSGLYECVATNSMGSKKAKMNVVVQQQPSRVNCDCWRSRSKSRSGSWVIGPGLVDAIDFQTNGDVILQGYRLWGVYSGSTTYQVTIRLYRGSSMIAEKTGSYFSRSTDQTFEVHFSQEISIRAGVLYTATSQITGAESHAHTDGMSSASCSGVTVTFIKSSKDINGSDVSNGQIPALIFRSRQCQK</sequence>
<dbReference type="AlphaFoldDB" id="A0A9W9YXW1"/>
<keyword evidence="4" id="KW-1185">Reference proteome</keyword>
<evidence type="ECO:0000313" key="4">
    <source>
        <dbReference type="Proteomes" id="UP001163046"/>
    </source>
</evidence>
<dbReference type="GO" id="GO:0005829">
    <property type="term" value="C:cytosol"/>
    <property type="evidence" value="ECO:0007669"/>
    <property type="project" value="TreeGrafter"/>
</dbReference>
<dbReference type="InterPro" id="IPR036179">
    <property type="entry name" value="Ig-like_dom_sf"/>
</dbReference>
<feature type="domain" description="PHR" evidence="2">
    <location>
        <begin position="62"/>
        <end position="203"/>
    </location>
</feature>
<proteinExistence type="predicted"/>
<dbReference type="Pfam" id="PF07679">
    <property type="entry name" value="I-set"/>
    <property type="match status" value="1"/>
</dbReference>
<dbReference type="Pfam" id="PF08005">
    <property type="entry name" value="PHR"/>
    <property type="match status" value="1"/>
</dbReference>
<dbReference type="SUPFAM" id="SSF48726">
    <property type="entry name" value="Immunoglobulin"/>
    <property type="match status" value="1"/>
</dbReference>
<dbReference type="Gene3D" id="2.60.40.10">
    <property type="entry name" value="Immunoglobulins"/>
    <property type="match status" value="1"/>
</dbReference>
<dbReference type="GO" id="GO:0061630">
    <property type="term" value="F:ubiquitin protein ligase activity"/>
    <property type="evidence" value="ECO:0007669"/>
    <property type="project" value="UniProtKB-EC"/>
</dbReference>
<evidence type="ECO:0000259" key="1">
    <source>
        <dbReference type="Pfam" id="PF07679"/>
    </source>
</evidence>
<keyword evidence="3" id="KW-0012">Acyltransferase</keyword>
<dbReference type="Proteomes" id="UP001163046">
    <property type="component" value="Unassembled WGS sequence"/>
</dbReference>
<feature type="domain" description="Immunoglobulin I-set" evidence="1">
    <location>
        <begin position="14"/>
        <end position="47"/>
    </location>
</feature>
<name>A0A9W9YXW1_9CNID</name>
<dbReference type="EMBL" id="MU826874">
    <property type="protein sequence ID" value="KAJ7370058.1"/>
    <property type="molecule type" value="Genomic_DNA"/>
</dbReference>
<dbReference type="OrthoDB" id="5981596at2759"/>
<evidence type="ECO:0000313" key="3">
    <source>
        <dbReference type="EMBL" id="KAJ7370058.1"/>
    </source>
</evidence>
<evidence type="ECO:0000259" key="2">
    <source>
        <dbReference type="Pfam" id="PF08005"/>
    </source>
</evidence>
<dbReference type="InterPro" id="IPR013783">
    <property type="entry name" value="Ig-like_fold"/>
</dbReference>
<dbReference type="PANTHER" id="PTHR45774:SF3">
    <property type="entry name" value="BTB (POZ) DOMAIN-CONTAINING 2B-RELATED"/>
    <property type="match status" value="1"/>
</dbReference>
<dbReference type="InterPro" id="IPR012983">
    <property type="entry name" value="PHR"/>
</dbReference>
<dbReference type="InterPro" id="IPR013098">
    <property type="entry name" value="Ig_I-set"/>
</dbReference>
<dbReference type="Gene3D" id="2.60.120.820">
    <property type="entry name" value="PHR domain"/>
    <property type="match status" value="1"/>
</dbReference>
<protein>
    <submittedName>
        <fullName evidence="3">E3 ubiquitin-protein ligase mycbp2</fullName>
        <ecNumber evidence="3">2.3.2.27</ecNumber>
    </submittedName>
</protein>
<dbReference type="InterPro" id="IPR038648">
    <property type="entry name" value="PHR_sf"/>
</dbReference>
<comment type="caution">
    <text evidence="3">The sequence shown here is derived from an EMBL/GenBank/DDBJ whole genome shotgun (WGS) entry which is preliminary data.</text>
</comment>
<gene>
    <name evidence="3" type="primary">MYCBP2</name>
    <name evidence="3" type="ORF">OS493_034501</name>
</gene>
<reference evidence="3" key="1">
    <citation type="submission" date="2023-01" db="EMBL/GenBank/DDBJ databases">
        <title>Genome assembly of the deep-sea coral Lophelia pertusa.</title>
        <authorList>
            <person name="Herrera S."/>
            <person name="Cordes E."/>
        </authorList>
    </citation>
    <scope>NUCLEOTIDE SEQUENCE</scope>
    <source>
        <strain evidence="3">USNM1676648</strain>
        <tissue evidence="3">Polyp</tissue>
    </source>
</reference>
<dbReference type="PANTHER" id="PTHR45774">
    <property type="entry name" value="BTB/POZ DOMAIN-CONTAINING"/>
    <property type="match status" value="1"/>
</dbReference>
<keyword evidence="3" id="KW-0808">Transferase</keyword>
<accession>A0A9W9YXW1</accession>